<dbReference type="EMBL" id="JBHUKU010000009">
    <property type="protein sequence ID" value="MFD2461017.1"/>
    <property type="molecule type" value="Genomic_DNA"/>
</dbReference>
<dbReference type="SUPFAM" id="SSF46785">
    <property type="entry name" value="Winged helix' DNA-binding domain"/>
    <property type="match status" value="2"/>
</dbReference>
<dbReference type="InterPro" id="IPR036390">
    <property type="entry name" value="WH_DNA-bd_sf"/>
</dbReference>
<dbReference type="PANTHER" id="PTHR30154">
    <property type="entry name" value="LEUCINE-RESPONSIVE REGULATORY PROTEIN"/>
    <property type="match status" value="1"/>
</dbReference>
<dbReference type="Gene3D" id="3.30.70.920">
    <property type="match status" value="1"/>
</dbReference>
<proteinExistence type="predicted"/>
<dbReference type="InterPro" id="IPR011008">
    <property type="entry name" value="Dimeric_a/b-barrel"/>
</dbReference>
<accession>A0ABW5GJG8</accession>
<gene>
    <name evidence="5" type="ORF">ACFSYJ_20590</name>
</gene>
<dbReference type="InterPro" id="IPR019888">
    <property type="entry name" value="Tscrpt_reg_AsnC-like"/>
</dbReference>
<dbReference type="SUPFAM" id="SSF54909">
    <property type="entry name" value="Dimeric alpha+beta barrel"/>
    <property type="match status" value="1"/>
</dbReference>
<reference evidence="6" key="1">
    <citation type="journal article" date="2019" name="Int. J. Syst. Evol. Microbiol.">
        <title>The Global Catalogue of Microorganisms (GCM) 10K type strain sequencing project: providing services to taxonomists for standard genome sequencing and annotation.</title>
        <authorList>
            <consortium name="The Broad Institute Genomics Platform"/>
            <consortium name="The Broad Institute Genome Sequencing Center for Infectious Disease"/>
            <person name="Wu L."/>
            <person name="Ma J."/>
        </authorList>
    </citation>
    <scope>NUCLEOTIDE SEQUENCE [LARGE SCALE GENOMIC DNA]</scope>
    <source>
        <strain evidence="6">CGMCC 4.7643</strain>
    </source>
</reference>
<dbReference type="RefSeq" id="WP_345406564.1">
    <property type="nucleotide sequence ID" value="NZ_BAABHG010000020.1"/>
</dbReference>
<protein>
    <submittedName>
        <fullName evidence="5">Lrp/AsnC family transcriptional regulator</fullName>
    </submittedName>
</protein>
<keyword evidence="2" id="KW-0238">DNA-binding</keyword>
<evidence type="ECO:0000313" key="5">
    <source>
        <dbReference type="EMBL" id="MFD2461017.1"/>
    </source>
</evidence>
<keyword evidence="6" id="KW-1185">Reference proteome</keyword>
<dbReference type="Gene3D" id="1.10.10.10">
    <property type="entry name" value="Winged helix-like DNA-binding domain superfamily/Winged helix DNA-binding domain"/>
    <property type="match status" value="2"/>
</dbReference>
<dbReference type="PANTHER" id="PTHR30154:SF34">
    <property type="entry name" value="TRANSCRIPTIONAL REGULATOR AZLB"/>
    <property type="match status" value="1"/>
</dbReference>
<evidence type="ECO:0000313" key="6">
    <source>
        <dbReference type="Proteomes" id="UP001597419"/>
    </source>
</evidence>
<evidence type="ECO:0000256" key="2">
    <source>
        <dbReference type="ARBA" id="ARBA00023125"/>
    </source>
</evidence>
<dbReference type="PRINTS" id="PR00033">
    <property type="entry name" value="HTHASNC"/>
</dbReference>
<dbReference type="InterPro" id="IPR000485">
    <property type="entry name" value="AsnC-type_HTH_dom"/>
</dbReference>
<dbReference type="Pfam" id="PF13412">
    <property type="entry name" value="HTH_24"/>
    <property type="match status" value="1"/>
</dbReference>
<evidence type="ECO:0000259" key="4">
    <source>
        <dbReference type="PROSITE" id="PS50956"/>
    </source>
</evidence>
<evidence type="ECO:0000256" key="1">
    <source>
        <dbReference type="ARBA" id="ARBA00023015"/>
    </source>
</evidence>
<name>A0ABW5GJG8_9PSEU</name>
<dbReference type="PROSITE" id="PS50956">
    <property type="entry name" value="HTH_ASNC_2"/>
    <property type="match status" value="1"/>
</dbReference>
<dbReference type="Pfam" id="PF13404">
    <property type="entry name" value="HTH_AsnC-type"/>
    <property type="match status" value="1"/>
</dbReference>
<dbReference type="SMART" id="SM00344">
    <property type="entry name" value="HTH_ASNC"/>
    <property type="match status" value="1"/>
</dbReference>
<sequence length="317" mass="33293">MTVDSAIMSALEQRIVSALQLDGRAAPGRVAEVLGISPRTVSRCIARLRADGRLRVVAVPNPEHGLRGALILRIRVLRGRADVLADALARRADVLFVDVLAGGEEISAVAVGGPDGRLVRDQLPATSAVTEVRAHSVLHVFSDAASWRTGLLTADEAAALAPPTAELDLTPDDLDRRLLGLLSADARTGPGELATATGAPESTVRRRLDRLTEAGRLRTYADIDVRALGLAVDANVWMTVPPGDLDSIGRALARHPLVHGTLATTGTSNLMAAVFCRNLPALYAFVTGLGAFDVPSAEVTVVAQAVKRAGRRASQSI</sequence>
<keyword evidence="3" id="KW-0804">Transcription</keyword>
<keyword evidence="1" id="KW-0805">Transcription regulation</keyword>
<organism evidence="5 6">
    <name type="scientific">Amycolatopsis samaneae</name>
    <dbReference type="NCBI Taxonomy" id="664691"/>
    <lineage>
        <taxon>Bacteria</taxon>
        <taxon>Bacillati</taxon>
        <taxon>Actinomycetota</taxon>
        <taxon>Actinomycetes</taxon>
        <taxon>Pseudonocardiales</taxon>
        <taxon>Pseudonocardiaceae</taxon>
        <taxon>Amycolatopsis</taxon>
    </lineage>
</organism>
<feature type="domain" description="HTH asnC-type" evidence="4">
    <location>
        <begin position="171"/>
        <end position="231"/>
    </location>
</feature>
<dbReference type="InterPro" id="IPR036388">
    <property type="entry name" value="WH-like_DNA-bd_sf"/>
</dbReference>
<evidence type="ECO:0000256" key="3">
    <source>
        <dbReference type="ARBA" id="ARBA00023163"/>
    </source>
</evidence>
<comment type="caution">
    <text evidence="5">The sequence shown here is derived from an EMBL/GenBank/DDBJ whole genome shotgun (WGS) entry which is preliminary data.</text>
</comment>
<dbReference type="Proteomes" id="UP001597419">
    <property type="component" value="Unassembled WGS sequence"/>
</dbReference>